<evidence type="ECO:0000313" key="3">
    <source>
        <dbReference type="Proteomes" id="UP000054560"/>
    </source>
</evidence>
<evidence type="ECO:0000313" key="2">
    <source>
        <dbReference type="EMBL" id="KNC79927.1"/>
    </source>
</evidence>
<dbReference type="EMBL" id="KQ242223">
    <property type="protein sequence ID" value="KNC79927.1"/>
    <property type="molecule type" value="Genomic_DNA"/>
</dbReference>
<evidence type="ECO:0000256" key="1">
    <source>
        <dbReference type="SAM" id="MobiDB-lite"/>
    </source>
</evidence>
<reference evidence="2 3" key="1">
    <citation type="submission" date="2011-02" db="EMBL/GenBank/DDBJ databases">
        <title>The Genome Sequence of Sphaeroforma arctica JP610.</title>
        <authorList>
            <consortium name="The Broad Institute Genome Sequencing Platform"/>
            <person name="Russ C."/>
            <person name="Cuomo C."/>
            <person name="Young S.K."/>
            <person name="Zeng Q."/>
            <person name="Gargeya S."/>
            <person name="Alvarado L."/>
            <person name="Berlin A."/>
            <person name="Chapman S.B."/>
            <person name="Chen Z."/>
            <person name="Freedman E."/>
            <person name="Gellesch M."/>
            <person name="Goldberg J."/>
            <person name="Griggs A."/>
            <person name="Gujja S."/>
            <person name="Heilman E."/>
            <person name="Heiman D."/>
            <person name="Howarth C."/>
            <person name="Mehta T."/>
            <person name="Neiman D."/>
            <person name="Pearson M."/>
            <person name="Roberts A."/>
            <person name="Saif S."/>
            <person name="Shea T."/>
            <person name="Shenoy N."/>
            <person name="Sisk P."/>
            <person name="Stolte C."/>
            <person name="Sykes S."/>
            <person name="White J."/>
            <person name="Yandava C."/>
            <person name="Burger G."/>
            <person name="Gray M.W."/>
            <person name="Holland P.W.H."/>
            <person name="King N."/>
            <person name="Lang F.B.F."/>
            <person name="Roger A.J."/>
            <person name="Ruiz-Trillo I."/>
            <person name="Haas B."/>
            <person name="Nusbaum C."/>
            <person name="Birren B."/>
        </authorList>
    </citation>
    <scope>NUCLEOTIDE SEQUENCE [LARGE SCALE GENOMIC DNA]</scope>
    <source>
        <strain evidence="2 3">JP610</strain>
    </source>
</reference>
<protein>
    <submittedName>
        <fullName evidence="2">Uncharacterized protein</fullName>
    </submittedName>
</protein>
<feature type="region of interest" description="Disordered" evidence="1">
    <location>
        <begin position="74"/>
        <end position="95"/>
    </location>
</feature>
<keyword evidence="3" id="KW-1185">Reference proteome</keyword>
<accession>A0A0L0FSY4</accession>
<feature type="region of interest" description="Disordered" evidence="1">
    <location>
        <begin position="1"/>
        <end position="25"/>
    </location>
</feature>
<dbReference type="RefSeq" id="XP_014153829.1">
    <property type="nucleotide sequence ID" value="XM_014298354.1"/>
</dbReference>
<gene>
    <name evidence="2" type="ORF">SARC_07698</name>
</gene>
<dbReference type="AlphaFoldDB" id="A0A0L0FSY4"/>
<dbReference type="GeneID" id="25908202"/>
<sequence length="95" mass="10657">MPTNFGDLSLSRNQKSSAMVKPPGRTLLERADLHLDTQDVKRCKISTPTGSCTMNLTATEMRVQVFRLTQRMMQAESEGRTEDARSLQGLIRTSK</sequence>
<dbReference type="Proteomes" id="UP000054560">
    <property type="component" value="Unassembled WGS sequence"/>
</dbReference>
<name>A0A0L0FSY4_9EUKA</name>
<organism evidence="2 3">
    <name type="scientific">Sphaeroforma arctica JP610</name>
    <dbReference type="NCBI Taxonomy" id="667725"/>
    <lineage>
        <taxon>Eukaryota</taxon>
        <taxon>Ichthyosporea</taxon>
        <taxon>Ichthyophonida</taxon>
        <taxon>Sphaeroforma</taxon>
    </lineage>
</organism>
<proteinExistence type="predicted"/>